<sequence length="111" mass="13027">MNCKNNYLIVMHIFTAIRQLIANEATRVEIECSHNDNSMYTMLWYQQTERSLMSLIGYSYSGNEPNYEQQFKDRFKITREDVQKGALIIHSVDLADSAVYFCALNIYLMTH</sequence>
<evidence type="ECO:0000256" key="1">
    <source>
        <dbReference type="ARBA" id="ARBA00022729"/>
    </source>
</evidence>
<dbReference type="SMART" id="SM00406">
    <property type="entry name" value="IGv"/>
    <property type="match status" value="1"/>
</dbReference>
<dbReference type="PROSITE" id="PS50835">
    <property type="entry name" value="IG_LIKE"/>
    <property type="match status" value="1"/>
</dbReference>
<dbReference type="Ensembl" id="ENSSLUT00000000578.1">
    <property type="protein sequence ID" value="ENSSLUP00000000532.1"/>
    <property type="gene ID" value="ENSSLUG00000000327.1"/>
</dbReference>
<organism evidence="4 5">
    <name type="scientific">Sander lucioperca</name>
    <name type="common">Pike-perch</name>
    <name type="synonym">Perca lucioperca</name>
    <dbReference type="NCBI Taxonomy" id="283035"/>
    <lineage>
        <taxon>Eukaryota</taxon>
        <taxon>Metazoa</taxon>
        <taxon>Chordata</taxon>
        <taxon>Craniata</taxon>
        <taxon>Vertebrata</taxon>
        <taxon>Euteleostomi</taxon>
        <taxon>Actinopterygii</taxon>
        <taxon>Neopterygii</taxon>
        <taxon>Teleostei</taxon>
        <taxon>Neoteleostei</taxon>
        <taxon>Acanthomorphata</taxon>
        <taxon>Eupercaria</taxon>
        <taxon>Perciformes</taxon>
        <taxon>Percoidei</taxon>
        <taxon>Percidae</taxon>
        <taxon>Luciopercinae</taxon>
        <taxon>Sander</taxon>
    </lineage>
</organism>
<protein>
    <recommendedName>
        <fullName evidence="3">Ig-like domain-containing protein</fullName>
    </recommendedName>
</protein>
<keyword evidence="2" id="KW-0391">Immunity</keyword>
<dbReference type="GO" id="GO:0005886">
    <property type="term" value="C:plasma membrane"/>
    <property type="evidence" value="ECO:0007669"/>
    <property type="project" value="TreeGrafter"/>
</dbReference>
<keyword evidence="5" id="KW-1185">Reference proteome</keyword>
<dbReference type="PANTHER" id="PTHR23268:SF102">
    <property type="entry name" value="IMMUNOGLOBULIN V-SET DOMAIN-CONTAINING PROTEIN"/>
    <property type="match status" value="1"/>
</dbReference>
<evidence type="ECO:0000313" key="5">
    <source>
        <dbReference type="Proteomes" id="UP000694568"/>
    </source>
</evidence>
<dbReference type="InterPro" id="IPR013783">
    <property type="entry name" value="Ig-like_fold"/>
</dbReference>
<accession>A0A8C9WPZ7</accession>
<name>A0A8C9WPZ7_SANLU</name>
<evidence type="ECO:0000259" key="3">
    <source>
        <dbReference type="PROSITE" id="PS50835"/>
    </source>
</evidence>
<reference evidence="4" key="1">
    <citation type="submission" date="2025-08" db="UniProtKB">
        <authorList>
            <consortium name="Ensembl"/>
        </authorList>
    </citation>
    <scope>IDENTIFICATION</scope>
</reference>
<dbReference type="InterPro" id="IPR050413">
    <property type="entry name" value="TCR_beta_variable"/>
</dbReference>
<dbReference type="Gene3D" id="2.60.40.10">
    <property type="entry name" value="Immunoglobulins"/>
    <property type="match status" value="1"/>
</dbReference>
<dbReference type="GO" id="GO:0002376">
    <property type="term" value="P:immune system process"/>
    <property type="evidence" value="ECO:0007669"/>
    <property type="project" value="UniProtKB-KW"/>
</dbReference>
<dbReference type="AlphaFoldDB" id="A0A8C9WPZ7"/>
<evidence type="ECO:0000256" key="2">
    <source>
        <dbReference type="ARBA" id="ARBA00022859"/>
    </source>
</evidence>
<feature type="domain" description="Ig-like" evidence="3">
    <location>
        <begin position="11"/>
        <end position="111"/>
    </location>
</feature>
<dbReference type="Proteomes" id="UP000694568">
    <property type="component" value="Unplaced"/>
</dbReference>
<evidence type="ECO:0000313" key="4">
    <source>
        <dbReference type="Ensembl" id="ENSSLUP00000000532.1"/>
    </source>
</evidence>
<dbReference type="Pfam" id="PF07686">
    <property type="entry name" value="V-set"/>
    <property type="match status" value="1"/>
</dbReference>
<dbReference type="GO" id="GO:0007166">
    <property type="term" value="P:cell surface receptor signaling pathway"/>
    <property type="evidence" value="ECO:0007669"/>
    <property type="project" value="TreeGrafter"/>
</dbReference>
<dbReference type="PANTHER" id="PTHR23268">
    <property type="entry name" value="T-CELL RECEPTOR BETA CHAIN"/>
    <property type="match status" value="1"/>
</dbReference>
<dbReference type="InterPro" id="IPR013106">
    <property type="entry name" value="Ig_V-set"/>
</dbReference>
<keyword evidence="1" id="KW-0732">Signal</keyword>
<reference evidence="4" key="2">
    <citation type="submission" date="2025-09" db="UniProtKB">
        <authorList>
            <consortium name="Ensembl"/>
        </authorList>
    </citation>
    <scope>IDENTIFICATION</scope>
</reference>
<dbReference type="InterPro" id="IPR036179">
    <property type="entry name" value="Ig-like_dom_sf"/>
</dbReference>
<proteinExistence type="predicted"/>
<dbReference type="GeneTree" id="ENSGT00940000177241"/>
<dbReference type="SUPFAM" id="SSF48726">
    <property type="entry name" value="Immunoglobulin"/>
    <property type="match status" value="1"/>
</dbReference>
<dbReference type="InterPro" id="IPR007110">
    <property type="entry name" value="Ig-like_dom"/>
</dbReference>